<comment type="subcellular location">
    <subcellularLocation>
        <location evidence="9">Mitochondrion</location>
    </subcellularLocation>
    <subcellularLocation>
        <location evidence="9">Mitochondrion inner membrane</location>
    </subcellularLocation>
</comment>
<keyword evidence="3 9" id="KW-0138">CF(0)</keyword>
<keyword evidence="4 9" id="KW-0375">Hydrogen ion transport</keyword>
<dbReference type="PANTHER" id="PTHR12733:SF3">
    <property type="entry name" value="ATP SYNTHASE F(0) COMPLEX SUBUNIT B1, MITOCHONDRIAL"/>
    <property type="match status" value="1"/>
</dbReference>
<evidence type="ECO:0000256" key="2">
    <source>
        <dbReference type="ARBA" id="ARBA00022448"/>
    </source>
</evidence>
<dbReference type="KEGG" id="goe:100897637"/>
<dbReference type="GO" id="GO:0046933">
    <property type="term" value="F:proton-transporting ATP synthase activity, rotational mechanism"/>
    <property type="evidence" value="ECO:0007669"/>
    <property type="project" value="TreeGrafter"/>
</dbReference>
<dbReference type="SUPFAM" id="SSF161060">
    <property type="entry name" value="ATP synthase B chain-like"/>
    <property type="match status" value="1"/>
</dbReference>
<keyword evidence="6 9" id="KW-0406">Ion transport</keyword>
<sequence length="255" mass="29456">MLSRVALARKLAPATLANARCSSTQPVLWKREVLEVKEHPDRDLVNFPRLKQPELPGPVRMGFIPEEWFQFFYPKTGLLGPYVFGAGLITTVLSKEIMVVEEEFLFGICFFTMIAAVHKMYGKDVAAILDKEVDKELEENRRFVHENEKSIEEAIQGELLAQKQTAAQDMIIESKKENIALQLEAEYRRRNLKVFQEVKKKLDYHLEVVNIERRLQQQHMVDWIVSNVLKSLSPQQEKEAFNQCIVDLKSLASRA</sequence>
<evidence type="ECO:0000256" key="3">
    <source>
        <dbReference type="ARBA" id="ARBA00022547"/>
    </source>
</evidence>
<evidence type="ECO:0000256" key="9">
    <source>
        <dbReference type="RuleBase" id="RU368017"/>
    </source>
</evidence>
<comment type="function">
    <text evidence="9">Subunit b, of the mitochondrial membrane ATP synthase complex (F(1)F(0) ATP synthase or Complex V) that produces ATP from ADP in the presence of a proton gradient across the membrane which is generated by electron transport complexes of the respiratory chain. ATP synthase complex consist of a soluble F(1) head domain - the catalytic core - and a membrane F(1) domain - the membrane proton channel. These two domains are linked by a central stalk rotating inside the F(1) region and a stationary peripheral stalk. During catalysis, ATP synthesis in the catalytic domain of F(1) is coupled via a rotary mechanism of the central stalk subunits to proton translocation. In vivo, can only synthesize ATP although its ATP hydrolase activity can be activated artificially in vitro. Part of the complex F(0) domain. Part of the complex F(0) domain and the peripheric stalk, which acts as a stator to hold the catalytic alpha(3)beta(3) subcomplex and subunit a/ATP6 static relative to the rotary elements.</text>
</comment>
<accession>A0AAJ6VYM4</accession>
<dbReference type="Proteomes" id="UP000694867">
    <property type="component" value="Unplaced"/>
</dbReference>
<dbReference type="GeneID" id="100897637"/>
<evidence type="ECO:0000313" key="11">
    <source>
        <dbReference type="RefSeq" id="XP_003745605.1"/>
    </source>
</evidence>
<evidence type="ECO:0000313" key="10">
    <source>
        <dbReference type="Proteomes" id="UP000694867"/>
    </source>
</evidence>
<reference evidence="11" key="1">
    <citation type="submission" date="2025-08" db="UniProtKB">
        <authorList>
            <consortium name="RefSeq"/>
        </authorList>
    </citation>
    <scope>IDENTIFICATION</scope>
</reference>
<dbReference type="GO" id="GO:0045259">
    <property type="term" value="C:proton-transporting ATP synthase complex"/>
    <property type="evidence" value="ECO:0007669"/>
    <property type="project" value="UniProtKB-KW"/>
</dbReference>
<evidence type="ECO:0000256" key="7">
    <source>
        <dbReference type="ARBA" id="ARBA00023128"/>
    </source>
</evidence>
<dbReference type="Gene3D" id="1.20.5.2210">
    <property type="match status" value="1"/>
</dbReference>
<dbReference type="CTD" id="39143"/>
<keyword evidence="5 9" id="KW-0999">Mitochondrion inner membrane</keyword>
<organism evidence="10 11">
    <name type="scientific">Galendromus occidentalis</name>
    <name type="common">western predatory mite</name>
    <dbReference type="NCBI Taxonomy" id="34638"/>
    <lineage>
        <taxon>Eukaryota</taxon>
        <taxon>Metazoa</taxon>
        <taxon>Ecdysozoa</taxon>
        <taxon>Arthropoda</taxon>
        <taxon>Chelicerata</taxon>
        <taxon>Arachnida</taxon>
        <taxon>Acari</taxon>
        <taxon>Parasitiformes</taxon>
        <taxon>Mesostigmata</taxon>
        <taxon>Gamasina</taxon>
        <taxon>Phytoseioidea</taxon>
        <taxon>Phytoseiidae</taxon>
        <taxon>Typhlodrominae</taxon>
        <taxon>Galendromus</taxon>
    </lineage>
</organism>
<comment type="subunit">
    <text evidence="9">F-type ATPases have 2 components, CF(1) - the catalytic core - and CF(0) - the membrane proton channel. CF(1) and CF(0) have multiple subunits.</text>
</comment>
<comment type="similarity">
    <text evidence="1 9">Belongs to the eukaryotic ATPase B chain family.</text>
</comment>
<dbReference type="AlphaFoldDB" id="A0AAJ6VYM4"/>
<dbReference type="PANTHER" id="PTHR12733">
    <property type="entry name" value="MITOCHONDRIAL ATP SYNTHASE B CHAIN"/>
    <property type="match status" value="1"/>
</dbReference>
<proteinExistence type="inferred from homology"/>
<evidence type="ECO:0000256" key="1">
    <source>
        <dbReference type="ARBA" id="ARBA00007479"/>
    </source>
</evidence>
<evidence type="ECO:0000256" key="8">
    <source>
        <dbReference type="ARBA" id="ARBA00023136"/>
    </source>
</evidence>
<evidence type="ECO:0000256" key="6">
    <source>
        <dbReference type="ARBA" id="ARBA00023065"/>
    </source>
</evidence>
<protein>
    <recommendedName>
        <fullName evidence="9">ATP synthase subunit b</fullName>
    </recommendedName>
</protein>
<dbReference type="GO" id="GO:0005743">
    <property type="term" value="C:mitochondrial inner membrane"/>
    <property type="evidence" value="ECO:0007669"/>
    <property type="project" value="UniProtKB-SubCell"/>
</dbReference>
<evidence type="ECO:0000256" key="5">
    <source>
        <dbReference type="ARBA" id="ARBA00022792"/>
    </source>
</evidence>
<name>A0AAJ6VYM4_9ACAR</name>
<gene>
    <name evidence="11" type="primary">LOC100897637</name>
</gene>
<keyword evidence="2 9" id="KW-0813">Transport</keyword>
<keyword evidence="8 9" id="KW-0472">Membrane</keyword>
<keyword evidence="7 9" id="KW-0496">Mitochondrion</keyword>
<dbReference type="Pfam" id="PF05405">
    <property type="entry name" value="Mt_ATP-synt_B"/>
    <property type="match status" value="1"/>
</dbReference>
<dbReference type="RefSeq" id="XP_003745605.1">
    <property type="nucleotide sequence ID" value="XM_003745557.1"/>
</dbReference>
<dbReference type="InterPro" id="IPR013837">
    <property type="entry name" value="ATP_synth_F0_suB"/>
</dbReference>
<keyword evidence="10" id="KW-1185">Reference proteome</keyword>
<evidence type="ECO:0000256" key="4">
    <source>
        <dbReference type="ARBA" id="ARBA00022781"/>
    </source>
</evidence>
<dbReference type="InterPro" id="IPR008688">
    <property type="entry name" value="ATP_synth_Bsub_B/MI25"/>
</dbReference>